<evidence type="ECO:0000256" key="3">
    <source>
        <dbReference type="ARBA" id="ARBA00023163"/>
    </source>
</evidence>
<dbReference type="Pfam" id="PF01047">
    <property type="entry name" value="MarR"/>
    <property type="match status" value="1"/>
</dbReference>
<accession>A0A024HKH4</accession>
<dbReference type="InterPro" id="IPR000835">
    <property type="entry name" value="HTH_MarR-typ"/>
</dbReference>
<dbReference type="Proteomes" id="UP000025241">
    <property type="component" value="Chromosome I"/>
</dbReference>
<dbReference type="KEGG" id="pkc:PKB_3612"/>
<evidence type="ECO:0000256" key="2">
    <source>
        <dbReference type="ARBA" id="ARBA00023125"/>
    </source>
</evidence>
<organism evidence="6 7">
    <name type="scientific">Pseudomonas knackmussii (strain DSM 6978 / CCUG 54928 / LMG 23759 / B13)</name>
    <dbReference type="NCBI Taxonomy" id="1301098"/>
    <lineage>
        <taxon>Bacteria</taxon>
        <taxon>Pseudomonadati</taxon>
        <taxon>Pseudomonadota</taxon>
        <taxon>Gammaproteobacteria</taxon>
        <taxon>Pseudomonadales</taxon>
        <taxon>Pseudomonadaceae</taxon>
        <taxon>Pseudomonas</taxon>
    </lineage>
</organism>
<keyword evidence="7" id="KW-1185">Reference proteome</keyword>
<keyword evidence="3" id="KW-0804">Transcription</keyword>
<protein>
    <submittedName>
        <fullName evidence="6">MarR family transcriptional regulator</fullName>
    </submittedName>
</protein>
<evidence type="ECO:0000313" key="5">
    <source>
        <dbReference type="EMBL" id="CDF84609.1"/>
    </source>
</evidence>
<gene>
    <name evidence="5" type="ORF">PKB_3264</name>
    <name evidence="6" type="ORF">PKB_3612</name>
</gene>
<dbReference type="InterPro" id="IPR036388">
    <property type="entry name" value="WH-like_DNA-bd_sf"/>
</dbReference>
<dbReference type="SMART" id="SM00347">
    <property type="entry name" value="HTH_MARR"/>
    <property type="match status" value="1"/>
</dbReference>
<keyword evidence="1" id="KW-0805">Transcription regulation</keyword>
<reference evidence="6 7" key="1">
    <citation type="submission" date="2013-03" db="EMBL/GenBank/DDBJ databases">
        <authorList>
            <person name="Linke B."/>
        </authorList>
    </citation>
    <scope>NUCLEOTIDE SEQUENCE [LARGE SCALE GENOMIC DNA]</scope>
    <source>
        <strain evidence="6 7">B13</strain>
    </source>
</reference>
<dbReference type="EMBL" id="HG322950">
    <property type="protein sequence ID" value="CDF84609.1"/>
    <property type="molecule type" value="Genomic_DNA"/>
</dbReference>
<dbReference type="KEGG" id="pkc:PKB_3264"/>
<dbReference type="PATRIC" id="fig|1301098.3.peg.3283"/>
<evidence type="ECO:0000256" key="1">
    <source>
        <dbReference type="ARBA" id="ARBA00023015"/>
    </source>
</evidence>
<dbReference type="STRING" id="1301098.PKB_3264"/>
<dbReference type="GO" id="GO:0003677">
    <property type="term" value="F:DNA binding"/>
    <property type="evidence" value="ECO:0007669"/>
    <property type="project" value="UniProtKB-KW"/>
</dbReference>
<sequence length="205" mass="23343">MFIASNTQKNPSWVHSIVRTRRIVNMMGPIVIFSTYRYIRLPPAMNSNSSSRALTKEVQALLRHFRLEDVPSHLLRRAHFKAEEIFANAFSEEGVTPRQKATLVLLYQEPGLSQSALSERLAMDRNTVAEMVRRMSSSGLIERRPSPSDARAYQLYVAPAGIELLNRVMPRDGSVEDQLLARLPEEYRGLFVKCLRLIAEDSDRA</sequence>
<dbReference type="PANTHER" id="PTHR42756:SF1">
    <property type="entry name" value="TRANSCRIPTIONAL REPRESSOR OF EMRAB OPERON"/>
    <property type="match status" value="1"/>
</dbReference>
<evidence type="ECO:0000313" key="7">
    <source>
        <dbReference type="Proteomes" id="UP000025241"/>
    </source>
</evidence>
<evidence type="ECO:0000259" key="4">
    <source>
        <dbReference type="PROSITE" id="PS50995"/>
    </source>
</evidence>
<dbReference type="PROSITE" id="PS50995">
    <property type="entry name" value="HTH_MARR_2"/>
    <property type="match status" value="1"/>
</dbReference>
<keyword evidence="2" id="KW-0238">DNA-binding</keyword>
<dbReference type="eggNOG" id="COG1846">
    <property type="taxonomic scope" value="Bacteria"/>
</dbReference>
<feature type="domain" description="HTH marR-type" evidence="4">
    <location>
        <begin position="51"/>
        <end position="200"/>
    </location>
</feature>
<dbReference type="Gene3D" id="1.10.10.10">
    <property type="entry name" value="Winged helix-like DNA-binding domain superfamily/Winged helix DNA-binding domain"/>
    <property type="match status" value="1"/>
</dbReference>
<evidence type="ECO:0000313" key="6">
    <source>
        <dbReference type="EMBL" id="CDF84953.1"/>
    </source>
</evidence>
<dbReference type="AlphaFoldDB" id="A0A024HKH4"/>
<dbReference type="HOGENOM" id="CLU_083287_4_0_6"/>
<name>A0A024HKH4_PSEKB</name>
<proteinExistence type="predicted"/>
<dbReference type="PANTHER" id="PTHR42756">
    <property type="entry name" value="TRANSCRIPTIONAL REGULATOR, MARR"/>
    <property type="match status" value="1"/>
</dbReference>
<dbReference type="EMBL" id="HG322950">
    <property type="protein sequence ID" value="CDF84953.1"/>
    <property type="molecule type" value="Genomic_DNA"/>
</dbReference>
<reference evidence="6 7" key="2">
    <citation type="submission" date="2014-05" db="EMBL/GenBank/DDBJ databases">
        <title>Genome sequence of the 3-chlorobenzoate degrading bacterium Pseudomonas knackmussii B13 shows multiple evidence for horizontal gene transfer.</title>
        <authorList>
            <person name="Miyazaki R."/>
            <person name="Bertelli C."/>
            <person name="Falquet L."/>
            <person name="Robinson-Rechavi M."/>
            <person name="Gharib W."/>
            <person name="Roy S."/>
            <person name="Van der Meer J.R."/>
        </authorList>
    </citation>
    <scope>NUCLEOTIDE SEQUENCE [LARGE SCALE GENOMIC DNA]</scope>
    <source>
        <strain evidence="6 7">B13</strain>
    </source>
</reference>
<dbReference type="InterPro" id="IPR036390">
    <property type="entry name" value="WH_DNA-bd_sf"/>
</dbReference>
<dbReference type="GO" id="GO:0003700">
    <property type="term" value="F:DNA-binding transcription factor activity"/>
    <property type="evidence" value="ECO:0007669"/>
    <property type="project" value="InterPro"/>
</dbReference>
<dbReference type="SUPFAM" id="SSF46785">
    <property type="entry name" value="Winged helix' DNA-binding domain"/>
    <property type="match status" value="1"/>
</dbReference>